<dbReference type="OrthoDB" id="414243at2759"/>
<evidence type="ECO:0000256" key="2">
    <source>
        <dbReference type="ARBA" id="ARBA00022679"/>
    </source>
</evidence>
<dbReference type="InterPro" id="IPR010987">
    <property type="entry name" value="Glutathione-S-Trfase_C-like"/>
</dbReference>
<dbReference type="Gene3D" id="3.40.30.10">
    <property type="entry name" value="Glutaredoxin"/>
    <property type="match status" value="1"/>
</dbReference>
<comment type="catalytic activity">
    <reaction evidence="3">
        <text>RX + glutathione = an S-substituted glutathione + a halide anion + H(+)</text>
        <dbReference type="Rhea" id="RHEA:16437"/>
        <dbReference type="ChEBI" id="CHEBI:15378"/>
        <dbReference type="ChEBI" id="CHEBI:16042"/>
        <dbReference type="ChEBI" id="CHEBI:17792"/>
        <dbReference type="ChEBI" id="CHEBI:57925"/>
        <dbReference type="ChEBI" id="CHEBI:90779"/>
        <dbReference type="EC" id="2.5.1.18"/>
    </reaction>
</comment>
<feature type="domain" description="GST C-terminal" evidence="5">
    <location>
        <begin position="287"/>
        <end position="406"/>
    </location>
</feature>
<dbReference type="GeneID" id="118411829"/>
<dbReference type="PROSITE" id="PS50404">
    <property type="entry name" value="GST_NTER"/>
    <property type="match status" value="2"/>
</dbReference>
<dbReference type="Gene3D" id="1.20.1050.10">
    <property type="match status" value="1"/>
</dbReference>
<dbReference type="Pfam" id="PF02798">
    <property type="entry name" value="GST_N"/>
    <property type="match status" value="2"/>
</dbReference>
<dbReference type="InterPro" id="IPR004045">
    <property type="entry name" value="Glutathione_S-Trfase_N"/>
</dbReference>
<accession>A0A9J7KU30</accession>
<organism evidence="6 7">
    <name type="scientific">Branchiostoma floridae</name>
    <name type="common">Florida lancelet</name>
    <name type="synonym">Amphioxus</name>
    <dbReference type="NCBI Taxonomy" id="7739"/>
    <lineage>
        <taxon>Eukaryota</taxon>
        <taxon>Metazoa</taxon>
        <taxon>Chordata</taxon>
        <taxon>Cephalochordata</taxon>
        <taxon>Leptocardii</taxon>
        <taxon>Amphioxiformes</taxon>
        <taxon>Branchiostomatidae</taxon>
        <taxon>Branchiostoma</taxon>
    </lineage>
</organism>
<dbReference type="CDD" id="cd03039">
    <property type="entry name" value="GST_N_Sigma_like"/>
    <property type="match status" value="2"/>
</dbReference>
<evidence type="ECO:0000313" key="7">
    <source>
        <dbReference type="RefSeq" id="XP_035670211.1"/>
    </source>
</evidence>
<dbReference type="InterPro" id="IPR040079">
    <property type="entry name" value="Glutathione_S-Trfase"/>
</dbReference>
<sequence>MAPKYKLTYFDMRARAEPTRMMFAAAGIDFEDDRVSFDGWPAVKPTTPMGQLPVLEVDGFKLCQSMPIARFVAKEIGMAGKTNIEQAQADAFVDEIVPLLPTLYDVAIDFPTDEAKRAEQAAEFDKDMARRLERCEKLSGSNGFLVGNSLLWCDLVLHTVGDNIENYKPGTMKSYPKLSKVMASVVANPKIAAWIAKRPDTTRPKMAPKYKLTYFNARGRAELTRLMFVAAGVEYEDVRLEREEWRPLKETSPMGQLPMLEVDGQVMCQSGAIFRYAAKETGLSGAPGWEEAQVDMFVCGIEDLQTKLWEVRFERDEAKKEEKKTGLATFVPSWLANYEKLCGPDGHLVGAKLTYADLAFFNGLHDILKERADTLEKFPKLAKVVESVNENKAVAAYIAERPETFI</sequence>
<dbReference type="SUPFAM" id="SSF52833">
    <property type="entry name" value="Thioredoxin-like"/>
    <property type="match status" value="2"/>
</dbReference>
<name>A0A9J7KU30_BRAFL</name>
<dbReference type="Gene3D" id="1.20.1050.130">
    <property type="match status" value="1"/>
</dbReference>
<dbReference type="AlphaFoldDB" id="A0A9J7KU30"/>
<protein>
    <recommendedName>
        <fullName evidence="1">glutathione transferase</fullName>
        <ecNumber evidence="1">2.5.1.18</ecNumber>
    </recommendedName>
</protein>
<keyword evidence="2" id="KW-0808">Transferase</keyword>
<dbReference type="PROSITE" id="PS50405">
    <property type="entry name" value="GST_CTER"/>
    <property type="match status" value="2"/>
</dbReference>
<dbReference type="EC" id="2.5.1.18" evidence="1"/>
<dbReference type="FunFam" id="1.20.1050.130:FF:000015">
    <property type="entry name" value="Uncharacterized protein"/>
    <property type="match status" value="1"/>
</dbReference>
<dbReference type="RefSeq" id="XP_035670211.1">
    <property type="nucleotide sequence ID" value="XM_035814318.1"/>
</dbReference>
<evidence type="ECO:0000313" key="6">
    <source>
        <dbReference type="Proteomes" id="UP000001554"/>
    </source>
</evidence>
<keyword evidence="6" id="KW-1185">Reference proteome</keyword>
<evidence type="ECO:0000256" key="1">
    <source>
        <dbReference type="ARBA" id="ARBA00012452"/>
    </source>
</evidence>
<dbReference type="SFLD" id="SFLDG01205">
    <property type="entry name" value="AMPS.1"/>
    <property type="match status" value="2"/>
</dbReference>
<dbReference type="CDD" id="cd03192">
    <property type="entry name" value="GST_C_Sigma_like"/>
    <property type="match status" value="2"/>
</dbReference>
<dbReference type="GO" id="GO:0006749">
    <property type="term" value="P:glutathione metabolic process"/>
    <property type="evidence" value="ECO:0000318"/>
    <property type="project" value="GO_Central"/>
</dbReference>
<dbReference type="InterPro" id="IPR004046">
    <property type="entry name" value="GST_C"/>
</dbReference>
<proteinExistence type="predicted"/>
<dbReference type="Pfam" id="PF14497">
    <property type="entry name" value="GST_C_3"/>
    <property type="match status" value="2"/>
</dbReference>
<reference evidence="6" key="1">
    <citation type="journal article" date="2020" name="Nat. Ecol. Evol.">
        <title>Deeply conserved synteny resolves early events in vertebrate evolution.</title>
        <authorList>
            <person name="Simakov O."/>
            <person name="Marletaz F."/>
            <person name="Yue J.X."/>
            <person name="O'Connell B."/>
            <person name="Jenkins J."/>
            <person name="Brandt A."/>
            <person name="Calef R."/>
            <person name="Tung C.H."/>
            <person name="Huang T.K."/>
            <person name="Schmutz J."/>
            <person name="Satoh N."/>
            <person name="Yu J.K."/>
            <person name="Putnam N.H."/>
            <person name="Green R.E."/>
            <person name="Rokhsar D.S."/>
        </authorList>
    </citation>
    <scope>NUCLEOTIDE SEQUENCE [LARGE SCALE GENOMIC DNA]</scope>
    <source>
        <strain evidence="6">S238N-H82</strain>
    </source>
</reference>
<dbReference type="SFLD" id="SFLDS00019">
    <property type="entry name" value="Glutathione_Transferase_(cytos"/>
    <property type="match status" value="2"/>
</dbReference>
<dbReference type="PANTHER" id="PTHR11571:SF224">
    <property type="entry name" value="HEMATOPOIETIC PROSTAGLANDIN D SYNTHASE"/>
    <property type="match status" value="1"/>
</dbReference>
<dbReference type="OMA" id="LWGASHR"/>
<evidence type="ECO:0000256" key="3">
    <source>
        <dbReference type="ARBA" id="ARBA00047960"/>
    </source>
</evidence>
<feature type="domain" description="GST N-terminal" evidence="4">
    <location>
        <begin position="208"/>
        <end position="285"/>
    </location>
</feature>
<reference evidence="7" key="2">
    <citation type="submission" date="2025-08" db="UniProtKB">
        <authorList>
            <consortium name="RefSeq"/>
        </authorList>
    </citation>
    <scope>IDENTIFICATION</scope>
    <source>
        <strain evidence="7">S238N-H82</strain>
        <tissue evidence="7">Testes</tissue>
    </source>
</reference>
<dbReference type="InterPro" id="IPR036249">
    <property type="entry name" value="Thioredoxin-like_sf"/>
</dbReference>
<dbReference type="FunFam" id="3.40.30.10:FF:000035">
    <property type="entry name" value="hematopoietic prostaglandin D synthase"/>
    <property type="match status" value="2"/>
</dbReference>
<dbReference type="SUPFAM" id="SSF47616">
    <property type="entry name" value="GST C-terminal domain-like"/>
    <property type="match status" value="2"/>
</dbReference>
<dbReference type="KEGG" id="bfo:118411829"/>
<dbReference type="SFLD" id="SFLDG00363">
    <property type="entry name" value="AMPS_(cytGST):_Alpha-__Mu-__Pi"/>
    <property type="match status" value="2"/>
</dbReference>
<gene>
    <name evidence="7" type="primary">LOC118411829</name>
</gene>
<evidence type="ECO:0000259" key="4">
    <source>
        <dbReference type="PROSITE" id="PS50404"/>
    </source>
</evidence>
<feature type="domain" description="GST N-terminal" evidence="4">
    <location>
        <begin position="3"/>
        <end position="80"/>
    </location>
</feature>
<dbReference type="InterPro" id="IPR050213">
    <property type="entry name" value="GST_superfamily"/>
</dbReference>
<dbReference type="InterPro" id="IPR036282">
    <property type="entry name" value="Glutathione-S-Trfase_C_sf"/>
</dbReference>
<evidence type="ECO:0000259" key="5">
    <source>
        <dbReference type="PROSITE" id="PS50405"/>
    </source>
</evidence>
<dbReference type="Proteomes" id="UP000001554">
    <property type="component" value="Chromosome 3"/>
</dbReference>
<dbReference type="GO" id="GO:0004364">
    <property type="term" value="F:glutathione transferase activity"/>
    <property type="evidence" value="ECO:0000318"/>
    <property type="project" value="GO_Central"/>
</dbReference>
<feature type="domain" description="GST C-terminal" evidence="5">
    <location>
        <begin position="82"/>
        <end position="203"/>
    </location>
</feature>
<dbReference type="FunFam" id="1.20.1050.10:FF:000030">
    <property type="entry name" value="Glutathione S-transferase S1"/>
    <property type="match status" value="1"/>
</dbReference>
<dbReference type="PANTHER" id="PTHR11571">
    <property type="entry name" value="GLUTATHIONE S-TRANSFERASE"/>
    <property type="match status" value="1"/>
</dbReference>